<evidence type="ECO:0000313" key="6">
    <source>
        <dbReference type="EMBL" id="MDQ0512193.1"/>
    </source>
</evidence>
<keyword evidence="2" id="KW-0813">Transport</keyword>
<dbReference type="InterPro" id="IPR027417">
    <property type="entry name" value="P-loop_NTPase"/>
</dbReference>
<comment type="caution">
    <text evidence="6">The sequence shown here is derived from an EMBL/GenBank/DDBJ whole genome shotgun (WGS) entry which is preliminary data.</text>
</comment>
<dbReference type="EMBL" id="JAUSVR010000010">
    <property type="protein sequence ID" value="MDQ0512193.1"/>
    <property type="molecule type" value="Genomic_DNA"/>
</dbReference>
<dbReference type="SMART" id="SM00382">
    <property type="entry name" value="AAA"/>
    <property type="match status" value="1"/>
</dbReference>
<dbReference type="InterPro" id="IPR013611">
    <property type="entry name" value="Transp-assoc_OB_typ2"/>
</dbReference>
<keyword evidence="4 6" id="KW-0067">ATP-binding</keyword>
<dbReference type="InterPro" id="IPR050093">
    <property type="entry name" value="ABC_SmlMolc_Importer"/>
</dbReference>
<evidence type="ECO:0000256" key="2">
    <source>
        <dbReference type="ARBA" id="ARBA00022448"/>
    </source>
</evidence>
<evidence type="ECO:0000256" key="1">
    <source>
        <dbReference type="ARBA" id="ARBA00005417"/>
    </source>
</evidence>
<keyword evidence="3" id="KW-0547">Nucleotide-binding</keyword>
<dbReference type="InterPro" id="IPR003439">
    <property type="entry name" value="ABC_transporter-like_ATP-bd"/>
</dbReference>
<dbReference type="InterPro" id="IPR008995">
    <property type="entry name" value="Mo/tungstate-bd_C_term_dom"/>
</dbReference>
<proteinExistence type="inferred from homology"/>
<feature type="domain" description="ABC transporter" evidence="5">
    <location>
        <begin position="17"/>
        <end position="248"/>
    </location>
</feature>
<accession>A0ABU0LU34</accession>
<evidence type="ECO:0000259" key="5">
    <source>
        <dbReference type="PROSITE" id="PS50893"/>
    </source>
</evidence>
<evidence type="ECO:0000256" key="4">
    <source>
        <dbReference type="ARBA" id="ARBA00022840"/>
    </source>
</evidence>
<keyword evidence="7" id="KW-1185">Reference proteome</keyword>
<dbReference type="Pfam" id="PF08402">
    <property type="entry name" value="TOBE_2"/>
    <property type="match status" value="1"/>
</dbReference>
<protein>
    <submittedName>
        <fullName evidence="6">Spermidine/putrescine transport system ATP-binding protein</fullName>
    </submittedName>
</protein>
<dbReference type="Pfam" id="PF00005">
    <property type="entry name" value="ABC_tran"/>
    <property type="match status" value="1"/>
</dbReference>
<dbReference type="PANTHER" id="PTHR42781:SF4">
    <property type="entry name" value="SPERMIDINE_PUTRESCINE IMPORT ATP-BINDING PROTEIN POTA"/>
    <property type="match status" value="1"/>
</dbReference>
<dbReference type="Gene3D" id="2.40.50.100">
    <property type="match status" value="1"/>
</dbReference>
<dbReference type="PROSITE" id="PS50893">
    <property type="entry name" value="ABC_TRANSPORTER_2"/>
    <property type="match status" value="1"/>
</dbReference>
<gene>
    <name evidence="6" type="ORF">QOZ99_003095</name>
</gene>
<dbReference type="SUPFAM" id="SSF50331">
    <property type="entry name" value="MOP-like"/>
    <property type="match status" value="1"/>
</dbReference>
<sequence length="374" mass="40794">MFPTMTAPTAPARRPILQLVGVRKSFGGFHAVQGIDLDVREGEFLTIVGPSGSGKTTLLRMLAGMDSPSEGNITLHGERINDVPPNKRPTCLVFQSLALFPHKSVGENIAFPLKVKGVDAAARKARALELMAIVRLPETYHDKNVMKCSGGERQRVALARALAYDPEVLFFDEPLSAIDYKLKKTLEKELKDLHRETGKTFIYITHSLEEAMVMSDRIGVMRAGKLVQVGTPEEIYGAPVDRFVCEFVGEVNSIEVTRGADGGWSGVDVSGAFKVQPPQGIAEAGAPDRAFIVIRPEYMRVLGPGESADNRVEGVVYNEYSLGSRIQYQVRVNARDGGEKVMLVELSRARALPAGAEPRVTLGWDATDAFTLRG</sequence>
<organism evidence="6 7">
    <name type="scientific">Ancylobacter amanitiformis</name>
    <dbReference type="NCBI Taxonomy" id="217069"/>
    <lineage>
        <taxon>Bacteria</taxon>
        <taxon>Pseudomonadati</taxon>
        <taxon>Pseudomonadota</taxon>
        <taxon>Alphaproteobacteria</taxon>
        <taxon>Hyphomicrobiales</taxon>
        <taxon>Xanthobacteraceae</taxon>
        <taxon>Ancylobacter</taxon>
    </lineage>
</organism>
<dbReference type="PANTHER" id="PTHR42781">
    <property type="entry name" value="SPERMIDINE/PUTRESCINE IMPORT ATP-BINDING PROTEIN POTA"/>
    <property type="match status" value="1"/>
</dbReference>
<name>A0ABU0LU34_9HYPH</name>
<reference evidence="6 7" key="1">
    <citation type="submission" date="2023-07" db="EMBL/GenBank/DDBJ databases">
        <title>Genomic Encyclopedia of Type Strains, Phase IV (KMG-IV): sequencing the most valuable type-strain genomes for metagenomic binning, comparative biology and taxonomic classification.</title>
        <authorList>
            <person name="Goeker M."/>
        </authorList>
    </citation>
    <scope>NUCLEOTIDE SEQUENCE [LARGE SCALE GENOMIC DNA]</scope>
    <source>
        <strain evidence="6 7">DSM 15561</strain>
    </source>
</reference>
<dbReference type="InterPro" id="IPR003593">
    <property type="entry name" value="AAA+_ATPase"/>
</dbReference>
<dbReference type="RefSeq" id="WP_306890872.1">
    <property type="nucleotide sequence ID" value="NZ_JAUSVR010000010.1"/>
</dbReference>
<dbReference type="GO" id="GO:0005524">
    <property type="term" value="F:ATP binding"/>
    <property type="evidence" value="ECO:0007669"/>
    <property type="project" value="UniProtKB-KW"/>
</dbReference>
<evidence type="ECO:0000256" key="3">
    <source>
        <dbReference type="ARBA" id="ARBA00022741"/>
    </source>
</evidence>
<evidence type="ECO:0000313" key="7">
    <source>
        <dbReference type="Proteomes" id="UP001235094"/>
    </source>
</evidence>
<comment type="similarity">
    <text evidence="1">Belongs to the ABC transporter superfamily.</text>
</comment>
<dbReference type="InterPro" id="IPR017871">
    <property type="entry name" value="ABC_transporter-like_CS"/>
</dbReference>
<dbReference type="Gene3D" id="3.40.50.300">
    <property type="entry name" value="P-loop containing nucleotide triphosphate hydrolases"/>
    <property type="match status" value="1"/>
</dbReference>
<dbReference type="SUPFAM" id="SSF52540">
    <property type="entry name" value="P-loop containing nucleoside triphosphate hydrolases"/>
    <property type="match status" value="1"/>
</dbReference>
<dbReference type="PROSITE" id="PS00211">
    <property type="entry name" value="ABC_TRANSPORTER_1"/>
    <property type="match status" value="1"/>
</dbReference>
<dbReference type="Proteomes" id="UP001235094">
    <property type="component" value="Unassembled WGS sequence"/>
</dbReference>